<dbReference type="InterPro" id="IPR032710">
    <property type="entry name" value="NTF2-like_dom_sf"/>
</dbReference>
<sequence>MRVFVLCLGILAIAACKQAPAGHAAVTKAEAATIAEQAEANFTTGKVDDVMRQYAEGAVLFDAGHPTLSTDRKVQTGWARDFVSMKPADYHVPDRQIQLLGPDAFISSGTEVFTIESGTTRPTLSARFTDVFQRQPDGSWKIVHEHVSLPPASQGN</sequence>
<gene>
    <name evidence="3" type="ORF">H9L14_06890</name>
</gene>
<feature type="domain" description="SnoaL-like" evidence="2">
    <location>
        <begin position="34"/>
        <end position="150"/>
    </location>
</feature>
<dbReference type="SUPFAM" id="SSF54427">
    <property type="entry name" value="NTF2-like"/>
    <property type="match status" value="1"/>
</dbReference>
<accession>A0ABX6TGN2</accession>
<name>A0ABX6TGN2_9SPHN</name>
<dbReference type="PROSITE" id="PS51257">
    <property type="entry name" value="PROKAR_LIPOPROTEIN"/>
    <property type="match status" value="1"/>
</dbReference>
<evidence type="ECO:0000313" key="3">
    <source>
        <dbReference type="EMBL" id="QNP46773.1"/>
    </source>
</evidence>
<organism evidence="3 4">
    <name type="scientific">Sphingomonas sediminicola</name>
    <dbReference type="NCBI Taxonomy" id="386874"/>
    <lineage>
        <taxon>Bacteria</taxon>
        <taxon>Pseudomonadati</taxon>
        <taxon>Pseudomonadota</taxon>
        <taxon>Alphaproteobacteria</taxon>
        <taxon>Sphingomonadales</taxon>
        <taxon>Sphingomonadaceae</taxon>
        <taxon>Sphingomonas</taxon>
    </lineage>
</organism>
<dbReference type="RefSeq" id="WP_187709726.1">
    <property type="nucleotide sequence ID" value="NZ_CP060782.1"/>
</dbReference>
<feature type="signal peptide" evidence="1">
    <location>
        <begin position="1"/>
        <end position="21"/>
    </location>
</feature>
<dbReference type="EMBL" id="CP060782">
    <property type="protein sequence ID" value="QNP46773.1"/>
    <property type="molecule type" value="Genomic_DNA"/>
</dbReference>
<dbReference type="Pfam" id="PF13474">
    <property type="entry name" value="SnoaL_3"/>
    <property type="match status" value="1"/>
</dbReference>
<evidence type="ECO:0000313" key="4">
    <source>
        <dbReference type="Proteomes" id="UP000516105"/>
    </source>
</evidence>
<dbReference type="Proteomes" id="UP000516105">
    <property type="component" value="Chromosome"/>
</dbReference>
<evidence type="ECO:0000256" key="1">
    <source>
        <dbReference type="SAM" id="SignalP"/>
    </source>
</evidence>
<dbReference type="Gene3D" id="3.10.450.50">
    <property type="match status" value="1"/>
</dbReference>
<feature type="chain" id="PRO_5046955819" evidence="1">
    <location>
        <begin position="22"/>
        <end position="156"/>
    </location>
</feature>
<reference evidence="3 4" key="1">
    <citation type="submission" date="2020-08" db="EMBL/GenBank/DDBJ databases">
        <title>Genome sequence of Sphingomonas sediminicola KACC 15039T.</title>
        <authorList>
            <person name="Hyun D.-W."/>
            <person name="Bae J.-W."/>
        </authorList>
    </citation>
    <scope>NUCLEOTIDE SEQUENCE [LARGE SCALE GENOMIC DNA]</scope>
    <source>
        <strain evidence="3 4">KACC 15039</strain>
    </source>
</reference>
<dbReference type="InterPro" id="IPR037401">
    <property type="entry name" value="SnoaL-like"/>
</dbReference>
<protein>
    <submittedName>
        <fullName evidence="3">Nuclear transport factor 2 family protein</fullName>
    </submittedName>
</protein>
<keyword evidence="1" id="KW-0732">Signal</keyword>
<proteinExistence type="predicted"/>
<evidence type="ECO:0000259" key="2">
    <source>
        <dbReference type="Pfam" id="PF13474"/>
    </source>
</evidence>
<keyword evidence="4" id="KW-1185">Reference proteome</keyword>